<keyword evidence="3" id="KW-1185">Reference proteome</keyword>
<dbReference type="EMBL" id="AP022560">
    <property type="protein sequence ID" value="BBX01767.1"/>
    <property type="molecule type" value="Genomic_DNA"/>
</dbReference>
<accession>A0AAD1HAM0</accession>
<dbReference type="AlphaFoldDB" id="A0AAD1HAM0"/>
<dbReference type="Gene3D" id="3.40.1000.70">
    <property type="entry name" value="PknH-like extracellular domain"/>
    <property type="match status" value="1"/>
</dbReference>
<evidence type="ECO:0000259" key="1">
    <source>
        <dbReference type="Pfam" id="PF14032"/>
    </source>
</evidence>
<proteinExistence type="predicted"/>
<dbReference type="Pfam" id="PF14032">
    <property type="entry name" value="PknH_C"/>
    <property type="match status" value="1"/>
</dbReference>
<evidence type="ECO:0000313" key="2">
    <source>
        <dbReference type="EMBL" id="BBX01767.1"/>
    </source>
</evidence>
<dbReference type="InterPro" id="IPR026954">
    <property type="entry name" value="PknH-like_Extracell"/>
</dbReference>
<protein>
    <recommendedName>
        <fullName evidence="1">PknH-like extracellular domain-containing protein</fullName>
    </recommendedName>
</protein>
<evidence type="ECO:0000313" key="3">
    <source>
        <dbReference type="Proteomes" id="UP000466681"/>
    </source>
</evidence>
<sequence length="207" mass="21438">MRIAEAVQPSPARALDEILPTHDELAVLGPNGMMSQRVQGGPDVLLASVGEADATPAECVSPAYRLQRVVYQAGPVQRVASQSWAGGTFDKPPVSGFFGVVQFASEADAQAFFATAAERWHRCNGQTLVLDQAGHGAQETSRVTDVSVDGRMVSAMVMHDAGSMTQRALGVAADCVVDVEVTDANGLSGPDGAASVASLMLEKVGAA</sequence>
<name>A0AAD1HAM0_9MYCO</name>
<dbReference type="Proteomes" id="UP000466681">
    <property type="component" value="Chromosome"/>
</dbReference>
<feature type="domain" description="PknH-like extracellular" evidence="1">
    <location>
        <begin position="11"/>
        <end position="201"/>
    </location>
</feature>
<reference evidence="2 3" key="1">
    <citation type="journal article" date="2019" name="Emerg. Microbes Infect.">
        <title>Comprehensive subspecies identification of 175 nontuberculous mycobacteria species based on 7547 genomic profiles.</title>
        <authorList>
            <person name="Matsumoto Y."/>
            <person name="Kinjo T."/>
            <person name="Motooka D."/>
            <person name="Nabeya D."/>
            <person name="Jung N."/>
            <person name="Uechi K."/>
            <person name="Horii T."/>
            <person name="Iida T."/>
            <person name="Fujita J."/>
            <person name="Nakamura S."/>
        </authorList>
    </citation>
    <scope>NUCLEOTIDE SEQUENCE [LARGE SCALE GENOMIC DNA]</scope>
    <source>
        <strain evidence="2 3">JCM 6375</strain>
    </source>
</reference>
<dbReference type="KEGG" id="mmor:MMOR_27030"/>
<organism evidence="2 3">
    <name type="scientific">Mycolicibacterium moriokaense</name>
    <dbReference type="NCBI Taxonomy" id="39691"/>
    <lineage>
        <taxon>Bacteria</taxon>
        <taxon>Bacillati</taxon>
        <taxon>Actinomycetota</taxon>
        <taxon>Actinomycetes</taxon>
        <taxon>Mycobacteriales</taxon>
        <taxon>Mycobacteriaceae</taxon>
        <taxon>Mycolicibacterium</taxon>
    </lineage>
</organism>
<dbReference type="InterPro" id="IPR038232">
    <property type="entry name" value="PknH-like_Extracell_sf"/>
</dbReference>
<gene>
    <name evidence="2" type="ORF">MMOR_27030</name>
</gene>